<keyword evidence="5 7" id="KW-0472">Membrane</keyword>
<dbReference type="Pfam" id="PF02687">
    <property type="entry name" value="FtsX"/>
    <property type="match status" value="1"/>
</dbReference>
<dbReference type="EMBL" id="PDCG01000007">
    <property type="protein sequence ID" value="RBP97356.1"/>
    <property type="molecule type" value="Genomic_DNA"/>
</dbReference>
<evidence type="ECO:0000313" key="9">
    <source>
        <dbReference type="EMBL" id="RBP97356.1"/>
    </source>
</evidence>
<keyword evidence="10" id="KW-1185">Reference proteome</keyword>
<dbReference type="PANTHER" id="PTHR30572:SF9">
    <property type="entry name" value="ABC TRANSPORTER PERMEASE PROTEIN"/>
    <property type="match status" value="1"/>
</dbReference>
<gene>
    <name evidence="9" type="ORF">CRD60_06940</name>
</gene>
<evidence type="ECO:0000256" key="5">
    <source>
        <dbReference type="ARBA" id="ARBA00023136"/>
    </source>
</evidence>
<keyword evidence="3 7" id="KW-0812">Transmembrane</keyword>
<evidence type="ECO:0000256" key="4">
    <source>
        <dbReference type="ARBA" id="ARBA00022989"/>
    </source>
</evidence>
<dbReference type="Proteomes" id="UP000252530">
    <property type="component" value="Unassembled WGS sequence"/>
</dbReference>
<dbReference type="RefSeq" id="WP_113860566.1">
    <property type="nucleotide sequence ID" value="NZ_PDCG01000007.1"/>
</dbReference>
<dbReference type="InterPro" id="IPR003838">
    <property type="entry name" value="ABC3_permease_C"/>
</dbReference>
<dbReference type="InterPro" id="IPR050250">
    <property type="entry name" value="Macrolide_Exporter_MacB"/>
</dbReference>
<evidence type="ECO:0000256" key="6">
    <source>
        <dbReference type="SAM" id="MobiDB-lite"/>
    </source>
</evidence>
<comment type="subcellular location">
    <subcellularLocation>
        <location evidence="1">Cell membrane</location>
        <topology evidence="1">Multi-pass membrane protein</topology>
    </subcellularLocation>
</comment>
<dbReference type="GO" id="GO:0005886">
    <property type="term" value="C:plasma membrane"/>
    <property type="evidence" value="ECO:0007669"/>
    <property type="project" value="UniProtKB-SubCell"/>
</dbReference>
<name>A0A366K6I8_9BIFI</name>
<evidence type="ECO:0000256" key="1">
    <source>
        <dbReference type="ARBA" id="ARBA00004651"/>
    </source>
</evidence>
<organism evidence="9 10">
    <name type="scientific">Bifidobacterium aemilianum</name>
    <dbReference type="NCBI Taxonomy" id="2493120"/>
    <lineage>
        <taxon>Bacteria</taxon>
        <taxon>Bacillati</taxon>
        <taxon>Actinomycetota</taxon>
        <taxon>Actinomycetes</taxon>
        <taxon>Bifidobacteriales</taxon>
        <taxon>Bifidobacteriaceae</taxon>
        <taxon>Bifidobacterium</taxon>
    </lineage>
</organism>
<dbReference type="GO" id="GO:0022857">
    <property type="term" value="F:transmembrane transporter activity"/>
    <property type="evidence" value="ECO:0007669"/>
    <property type="project" value="TreeGrafter"/>
</dbReference>
<feature type="transmembrane region" description="Helical" evidence="7">
    <location>
        <begin position="51"/>
        <end position="74"/>
    </location>
</feature>
<dbReference type="OrthoDB" id="9812886at2"/>
<dbReference type="PANTHER" id="PTHR30572">
    <property type="entry name" value="MEMBRANE COMPONENT OF TRANSPORTER-RELATED"/>
    <property type="match status" value="1"/>
</dbReference>
<evidence type="ECO:0000256" key="2">
    <source>
        <dbReference type="ARBA" id="ARBA00022475"/>
    </source>
</evidence>
<reference evidence="9 10" key="1">
    <citation type="submission" date="2017-10" db="EMBL/GenBank/DDBJ databases">
        <title>Bifidobacterium xylocopum sp. nov. and Bifidobacterium aemilianum sp. nov., from the carpenter bee (Xylocopa violacea) digestive tract.</title>
        <authorList>
            <person name="Alberoni D."/>
            <person name="Baffoni L."/>
            <person name="Di Gioia D."/>
            <person name="Gaggia F."/>
            <person name="Biavati B."/>
        </authorList>
    </citation>
    <scope>NUCLEOTIDE SEQUENCE [LARGE SCALE GENOMIC DNA]</scope>
    <source>
        <strain evidence="9 10">XV10</strain>
    </source>
</reference>
<protein>
    <recommendedName>
        <fullName evidence="8">ABC3 transporter permease C-terminal domain-containing protein</fullName>
    </recommendedName>
</protein>
<evidence type="ECO:0000259" key="8">
    <source>
        <dbReference type="Pfam" id="PF02687"/>
    </source>
</evidence>
<keyword evidence="4 7" id="KW-1133">Transmembrane helix</keyword>
<feature type="domain" description="ABC3 transporter permease C-terminal" evidence="8">
    <location>
        <begin position="54"/>
        <end position="130"/>
    </location>
</feature>
<keyword evidence="2" id="KW-1003">Cell membrane</keyword>
<evidence type="ECO:0000256" key="3">
    <source>
        <dbReference type="ARBA" id="ARBA00022692"/>
    </source>
</evidence>
<feature type="region of interest" description="Disordered" evidence="6">
    <location>
        <begin position="132"/>
        <end position="168"/>
    </location>
</feature>
<feature type="transmembrane region" description="Helical" evidence="7">
    <location>
        <begin position="95"/>
        <end position="121"/>
    </location>
</feature>
<feature type="transmembrane region" description="Helical" evidence="7">
    <location>
        <begin position="184"/>
        <end position="204"/>
    </location>
</feature>
<accession>A0A366K6I8</accession>
<comment type="caution">
    <text evidence="9">The sequence shown here is derived from an EMBL/GenBank/DDBJ whole genome shotgun (WGS) entry which is preliminary data.</text>
</comment>
<evidence type="ECO:0000313" key="10">
    <source>
        <dbReference type="Proteomes" id="UP000252530"/>
    </source>
</evidence>
<sequence length="216" mass="23150">MDAQFYLKNPKDLYAFHTELTAKGLPKDYKVTTDASAYKKLTAPVESLQKLATVFLVLVIVLGAVVLLFVSLMNMRSRTYEIGVLRAIGMKKGKVSAGLISEVLVMVAVCLLAGLGVGYAATQPVAESMLQGQQTSYEQQQKDSEEGPEGGVVFQGLPGQSDAPKDVKPTKIAARMDGKSLGQIVGISLDIVVLASAVSVTYITRMEPRRILAQGN</sequence>
<dbReference type="AlphaFoldDB" id="A0A366K6I8"/>
<evidence type="ECO:0000256" key="7">
    <source>
        <dbReference type="SAM" id="Phobius"/>
    </source>
</evidence>
<proteinExistence type="predicted"/>